<feature type="transmembrane region" description="Helical" evidence="1">
    <location>
        <begin position="126"/>
        <end position="149"/>
    </location>
</feature>
<evidence type="ECO:0000313" key="2">
    <source>
        <dbReference type="Proteomes" id="UP000887560"/>
    </source>
</evidence>
<dbReference type="WBParaSite" id="scf7180000420360.g5191">
    <property type="protein sequence ID" value="scf7180000420360.g5191"/>
    <property type="gene ID" value="scf7180000420360.g5191"/>
</dbReference>
<organism evidence="2 3">
    <name type="scientific">Meloidogyne floridensis</name>
    <dbReference type="NCBI Taxonomy" id="298350"/>
    <lineage>
        <taxon>Eukaryota</taxon>
        <taxon>Metazoa</taxon>
        <taxon>Ecdysozoa</taxon>
        <taxon>Nematoda</taxon>
        <taxon>Chromadorea</taxon>
        <taxon>Rhabditida</taxon>
        <taxon>Tylenchina</taxon>
        <taxon>Tylenchomorpha</taxon>
        <taxon>Tylenchoidea</taxon>
        <taxon>Meloidogynidae</taxon>
        <taxon>Meloidogyninae</taxon>
        <taxon>Meloidogyne</taxon>
    </lineage>
</organism>
<dbReference type="PROSITE" id="PS51257">
    <property type="entry name" value="PROKAR_LIPOPROTEIN"/>
    <property type="match status" value="1"/>
</dbReference>
<dbReference type="AlphaFoldDB" id="A0A915NND3"/>
<keyword evidence="1" id="KW-1133">Transmembrane helix</keyword>
<accession>A0A915NND3</accession>
<proteinExistence type="predicted"/>
<keyword evidence="1" id="KW-0812">Transmembrane</keyword>
<evidence type="ECO:0000313" key="3">
    <source>
        <dbReference type="WBParaSite" id="scf7180000420360.g5191"/>
    </source>
</evidence>
<name>A0A915NND3_9BILA</name>
<keyword evidence="1" id="KW-0472">Membrane</keyword>
<sequence>MIGKDSQVVGGGGISLACGKALFLFNGYLVAKCDECSKCPQELLHLHRALTQMAVNAKLQSLIIVVNKELERLRPSSSRTTLGNSPLVKFVFSTSSSDDDGGLLSLCDPNGDTSNESLKSFSKTSVLFVSISFIVLIVFSLDWLVFYYVQRFRYAHAKDRLQRLFNAAKTAFIM</sequence>
<keyword evidence="2" id="KW-1185">Reference proteome</keyword>
<dbReference type="Proteomes" id="UP000887560">
    <property type="component" value="Unplaced"/>
</dbReference>
<reference evidence="3" key="1">
    <citation type="submission" date="2022-11" db="UniProtKB">
        <authorList>
            <consortium name="WormBaseParasite"/>
        </authorList>
    </citation>
    <scope>IDENTIFICATION</scope>
</reference>
<protein>
    <submittedName>
        <fullName evidence="3">Uncharacterized protein</fullName>
    </submittedName>
</protein>
<evidence type="ECO:0000256" key="1">
    <source>
        <dbReference type="SAM" id="Phobius"/>
    </source>
</evidence>